<evidence type="ECO:0000313" key="2">
    <source>
        <dbReference type="Proteomes" id="UP000765509"/>
    </source>
</evidence>
<sequence length="142" mass="16657">MNFFSERKKVLSSNPFPTGRAEKWIEQYLLNISNGDPSYLLNIWKVYETQLVTLYSYPNEVRKAEKVFDKIRMKESGHVSLYIADFQISMPTIGDWGEGAYIHVYRRGLESRILEQLASHPGNFDILQELMEITLELDTRYN</sequence>
<accession>A0A9Q3DR04</accession>
<reference evidence="1" key="1">
    <citation type="submission" date="2021-03" db="EMBL/GenBank/DDBJ databases">
        <title>Draft genome sequence of rust myrtle Austropuccinia psidii MF-1, a brazilian biotype.</title>
        <authorList>
            <person name="Quecine M.C."/>
            <person name="Pachon D.M.R."/>
            <person name="Bonatelli M.L."/>
            <person name="Correr F.H."/>
            <person name="Franceschini L.M."/>
            <person name="Leite T.F."/>
            <person name="Margarido G.R.A."/>
            <person name="Almeida C.A."/>
            <person name="Ferrarezi J.A."/>
            <person name="Labate C.A."/>
        </authorList>
    </citation>
    <scope>NUCLEOTIDE SEQUENCE</scope>
    <source>
        <strain evidence="1">MF-1</strain>
    </source>
</reference>
<comment type="caution">
    <text evidence="1">The sequence shown here is derived from an EMBL/GenBank/DDBJ whole genome shotgun (WGS) entry which is preliminary data.</text>
</comment>
<dbReference type="Proteomes" id="UP000765509">
    <property type="component" value="Unassembled WGS sequence"/>
</dbReference>
<evidence type="ECO:0008006" key="3">
    <source>
        <dbReference type="Google" id="ProtNLM"/>
    </source>
</evidence>
<dbReference type="EMBL" id="AVOT02020596">
    <property type="protein sequence ID" value="MBW0508891.1"/>
    <property type="molecule type" value="Genomic_DNA"/>
</dbReference>
<protein>
    <recommendedName>
        <fullName evidence="3">Retrotransposon gag domain-containing protein</fullName>
    </recommendedName>
</protein>
<evidence type="ECO:0000313" key="1">
    <source>
        <dbReference type="EMBL" id="MBW0508891.1"/>
    </source>
</evidence>
<name>A0A9Q3DR04_9BASI</name>
<dbReference type="OrthoDB" id="5582182at2759"/>
<dbReference type="AlphaFoldDB" id="A0A9Q3DR04"/>
<gene>
    <name evidence="1" type="ORF">O181_048606</name>
</gene>
<keyword evidence="2" id="KW-1185">Reference proteome</keyword>
<proteinExistence type="predicted"/>
<organism evidence="1 2">
    <name type="scientific">Austropuccinia psidii MF-1</name>
    <dbReference type="NCBI Taxonomy" id="1389203"/>
    <lineage>
        <taxon>Eukaryota</taxon>
        <taxon>Fungi</taxon>
        <taxon>Dikarya</taxon>
        <taxon>Basidiomycota</taxon>
        <taxon>Pucciniomycotina</taxon>
        <taxon>Pucciniomycetes</taxon>
        <taxon>Pucciniales</taxon>
        <taxon>Sphaerophragmiaceae</taxon>
        <taxon>Austropuccinia</taxon>
    </lineage>
</organism>